<reference evidence="2 3" key="1">
    <citation type="submission" date="2019-09" db="EMBL/GenBank/DDBJ databases">
        <title>The complete genome of Methanoplanus sp. FWC-SCC4.</title>
        <authorList>
            <person name="Chen S.-C."/>
            <person name="Zhou Y.-Z."/>
            <person name="Lai M.-C."/>
        </authorList>
    </citation>
    <scope>NUCLEOTIDE SEQUENCE [LARGE SCALE GENOMIC DNA]</scope>
    <source>
        <strain evidence="2 3">FWC-SCC4</strain>
    </source>
</reference>
<dbReference type="GO" id="GO:0140359">
    <property type="term" value="F:ABC-type transporter activity"/>
    <property type="evidence" value="ECO:0007669"/>
    <property type="project" value="InterPro"/>
</dbReference>
<dbReference type="AlphaFoldDB" id="A0AA97FDK1"/>
<dbReference type="EMBL" id="CP043875">
    <property type="protein sequence ID" value="WOF16264.1"/>
    <property type="molecule type" value="Genomic_DNA"/>
</dbReference>
<keyword evidence="1" id="KW-1133">Transmembrane helix</keyword>
<evidence type="ECO:0000313" key="3">
    <source>
        <dbReference type="Proteomes" id="UP001301797"/>
    </source>
</evidence>
<gene>
    <name evidence="2" type="ORF">F1737_05835</name>
</gene>
<feature type="transmembrane region" description="Helical" evidence="1">
    <location>
        <begin position="85"/>
        <end position="103"/>
    </location>
</feature>
<dbReference type="GO" id="GO:0005886">
    <property type="term" value="C:plasma membrane"/>
    <property type="evidence" value="ECO:0007669"/>
    <property type="project" value="UniProtKB-SubCell"/>
</dbReference>
<feature type="transmembrane region" description="Helical" evidence="1">
    <location>
        <begin position="164"/>
        <end position="186"/>
    </location>
</feature>
<dbReference type="PANTHER" id="PTHR43471:SF14">
    <property type="entry name" value="ABC-2 TYPE TRANSPORT SYSTEM PERMEASE PROTEIN"/>
    <property type="match status" value="1"/>
</dbReference>
<dbReference type="KEGG" id="mefw:F1737_05835"/>
<feature type="transmembrane region" description="Helical" evidence="1">
    <location>
        <begin position="317"/>
        <end position="339"/>
    </location>
</feature>
<proteinExistence type="predicted"/>
<keyword evidence="1" id="KW-0812">Transmembrane</keyword>
<feature type="transmembrane region" description="Helical" evidence="1">
    <location>
        <begin position="198"/>
        <end position="216"/>
    </location>
</feature>
<sequence>MFTGGSDVLNADRVLIVAKKEFIGNLVSRKFFLLLLLLSLAVGIGAFDGINEYYNALELYKSGNDQIFQIPPTPVIIFGNITENLGYYGFGAIVAIALGFNLISGERESGSLKSLLSHPVYRDEVINGKALGGIISLIFAETIVFVIIFALMLLGGIVPDINSLGKICVIWFLILLFLIANFSLALMASAVCKSSSGALIISLFILFVVSYLLPVAGPELLSHLVLGDEPKTVYLADGSDMSASELQYYQDLRIEYLNQKMAMNDAFSVFSIQRVFSGLTEPFTRTTSYLYRLNMAGGDNLNLLAEEPSVYEILGDVWLKISALVMFPVIFFGIAYVRFMRLDLR</sequence>
<keyword evidence="3" id="KW-1185">Reference proteome</keyword>
<organism evidence="2 3">
    <name type="scientific">Methanochimaera problematica</name>
    <dbReference type="NCBI Taxonomy" id="2609417"/>
    <lineage>
        <taxon>Archaea</taxon>
        <taxon>Methanobacteriati</taxon>
        <taxon>Methanobacteriota</taxon>
        <taxon>Stenosarchaea group</taxon>
        <taxon>Methanomicrobia</taxon>
        <taxon>Methanomicrobiales</taxon>
        <taxon>Methanomicrobiaceae</taxon>
        <taxon>Methanochimaera</taxon>
    </lineage>
</organism>
<dbReference type="Proteomes" id="UP001301797">
    <property type="component" value="Chromosome"/>
</dbReference>
<feature type="transmembrane region" description="Helical" evidence="1">
    <location>
        <begin position="31"/>
        <end position="50"/>
    </location>
</feature>
<evidence type="ECO:0000313" key="2">
    <source>
        <dbReference type="EMBL" id="WOF16264.1"/>
    </source>
</evidence>
<evidence type="ECO:0000256" key="1">
    <source>
        <dbReference type="SAM" id="Phobius"/>
    </source>
</evidence>
<feature type="transmembrane region" description="Helical" evidence="1">
    <location>
        <begin position="131"/>
        <end position="158"/>
    </location>
</feature>
<keyword evidence="1" id="KW-0472">Membrane</keyword>
<accession>A0AA97FDK1</accession>
<protein>
    <submittedName>
        <fullName evidence="2">ABC transporter permease</fullName>
    </submittedName>
</protein>
<name>A0AA97FDK1_9EURY</name>
<dbReference type="Pfam" id="PF12679">
    <property type="entry name" value="ABC2_membrane_2"/>
    <property type="match status" value="1"/>
</dbReference>
<dbReference type="PANTHER" id="PTHR43471">
    <property type="entry name" value="ABC TRANSPORTER PERMEASE"/>
    <property type="match status" value="1"/>
</dbReference>